<comment type="caution">
    <text evidence="3">The sequence shown here is derived from an EMBL/GenBank/DDBJ whole genome shotgun (WGS) entry which is preliminary data.</text>
</comment>
<feature type="chain" id="PRO_5023065867" evidence="2">
    <location>
        <begin position="33"/>
        <end position="91"/>
    </location>
</feature>
<proteinExistence type="predicted"/>
<feature type="region of interest" description="Disordered" evidence="1">
    <location>
        <begin position="32"/>
        <end position="53"/>
    </location>
</feature>
<keyword evidence="2" id="KW-0732">Signal</keyword>
<reference evidence="3 4" key="1">
    <citation type="submission" date="2019-05" db="EMBL/GenBank/DDBJ databases">
        <title>Emergence of the Ug99 lineage of the wheat stem rust pathogen through somatic hybridization.</title>
        <authorList>
            <person name="Li F."/>
            <person name="Upadhyaya N.M."/>
            <person name="Sperschneider J."/>
            <person name="Matny O."/>
            <person name="Nguyen-Phuc H."/>
            <person name="Mago R."/>
            <person name="Raley C."/>
            <person name="Miller M.E."/>
            <person name="Silverstein K.A.T."/>
            <person name="Henningsen E."/>
            <person name="Hirsch C.D."/>
            <person name="Visser B."/>
            <person name="Pretorius Z.A."/>
            <person name="Steffenson B.J."/>
            <person name="Schwessinger B."/>
            <person name="Dodds P.N."/>
            <person name="Figueroa M."/>
        </authorList>
    </citation>
    <scope>NUCLEOTIDE SEQUENCE [LARGE SCALE GENOMIC DNA]</scope>
    <source>
        <strain evidence="3 4">Ug99</strain>
    </source>
</reference>
<dbReference type="AlphaFoldDB" id="A0A5B0PVZ8"/>
<sequence>MSAKSPTRIAISLLTILYLHFLPFSLFSGAAGAEASGDGGSKPTVDPATKAEKRKTAAMVLETVSKGLGAGELSLSSKITQAVSSGLKAAS</sequence>
<feature type="signal peptide" evidence="2">
    <location>
        <begin position="1"/>
        <end position="32"/>
    </location>
</feature>
<evidence type="ECO:0000313" key="4">
    <source>
        <dbReference type="Proteomes" id="UP000325313"/>
    </source>
</evidence>
<name>A0A5B0PVZ8_PUCGR</name>
<organism evidence="3 4">
    <name type="scientific">Puccinia graminis f. sp. tritici</name>
    <dbReference type="NCBI Taxonomy" id="56615"/>
    <lineage>
        <taxon>Eukaryota</taxon>
        <taxon>Fungi</taxon>
        <taxon>Dikarya</taxon>
        <taxon>Basidiomycota</taxon>
        <taxon>Pucciniomycotina</taxon>
        <taxon>Pucciniomycetes</taxon>
        <taxon>Pucciniales</taxon>
        <taxon>Pucciniaceae</taxon>
        <taxon>Puccinia</taxon>
    </lineage>
</organism>
<evidence type="ECO:0000256" key="1">
    <source>
        <dbReference type="SAM" id="MobiDB-lite"/>
    </source>
</evidence>
<evidence type="ECO:0000256" key="2">
    <source>
        <dbReference type="SAM" id="SignalP"/>
    </source>
</evidence>
<evidence type="ECO:0000313" key="3">
    <source>
        <dbReference type="EMBL" id="KAA1105193.1"/>
    </source>
</evidence>
<dbReference type="EMBL" id="VDEP01000311">
    <property type="protein sequence ID" value="KAA1105193.1"/>
    <property type="molecule type" value="Genomic_DNA"/>
</dbReference>
<dbReference type="Proteomes" id="UP000325313">
    <property type="component" value="Unassembled WGS sequence"/>
</dbReference>
<accession>A0A5B0PVZ8</accession>
<protein>
    <submittedName>
        <fullName evidence="3">Uncharacterized protein</fullName>
    </submittedName>
</protein>
<gene>
    <name evidence="3" type="ORF">PGTUg99_009903</name>
</gene>